<feature type="transmembrane region" description="Helical" evidence="1">
    <location>
        <begin position="222"/>
        <end position="241"/>
    </location>
</feature>
<feature type="transmembrane region" description="Helical" evidence="1">
    <location>
        <begin position="507"/>
        <end position="530"/>
    </location>
</feature>
<keyword evidence="1" id="KW-0812">Transmembrane</keyword>
<evidence type="ECO:0000256" key="1">
    <source>
        <dbReference type="SAM" id="Phobius"/>
    </source>
</evidence>
<feature type="signal peptide" evidence="2">
    <location>
        <begin position="1"/>
        <end position="19"/>
    </location>
</feature>
<dbReference type="OrthoDB" id="3061561at2759"/>
<feature type="chain" id="PRO_5040861887" evidence="2">
    <location>
        <begin position="20"/>
        <end position="596"/>
    </location>
</feature>
<feature type="transmembrane region" description="Helical" evidence="1">
    <location>
        <begin position="39"/>
        <end position="58"/>
    </location>
</feature>
<keyword evidence="1" id="KW-1133">Transmembrane helix</keyword>
<dbReference type="Proteomes" id="UP001152607">
    <property type="component" value="Unassembled WGS sequence"/>
</dbReference>
<name>A0A9W4UN63_9PLEO</name>
<proteinExistence type="predicted"/>
<sequence>MLSLCLLTAIILHVSSSTAASPDAAEFTSWYNPPNFRGTWDLVVSCVLTLVLCVWSALHLNVPTEHSKLRQRNLKRARWIVLGIFAPELVVSSAFAQFLTASWLRREILKDVEYRRQEGTNAAWSNEQQLKEWTIAQCYYAVMGGIRIETGDCIDDDRRLSLTAEGVRMLSFLGRLPHVPKNVIRDKSKADGLAKTIVVLQATWMIIQVLARVQQKLPVTLLEINTIGHVLCAFALYALWWSKPLEIKDATLIRHEEWMDEFVAFFYMCSPVSWHNNDFISEMRCMSYTPPSQRETSASTPNDVGRPVDKLDKTYFSIGSIGAKDPKKFIGPLDSFQVAGDATEKSADAARGAHNATYSIPKQSFQPADEHKIFLSLQRTEPNYGLKHSTVYCRRALRDCTHHEPLPPSAITRWRLANHLTDKLWLACQQRPAYRAFFFTTSTLGTFVGELIYVADVIPNFPGLSYLGSVNVHHNRLKAVVAVAGSAYGGLHLSAWNDHFPSPLERWLWIACSLATGAVGILLALFFLATHRFPAFEHLEHFVRNSRVARWFGLGVLIPVFLVGRVFIVLEAFLSLRSAPVDVYRTPEWSEYIPHL</sequence>
<evidence type="ECO:0000256" key="2">
    <source>
        <dbReference type="SAM" id="SignalP"/>
    </source>
</evidence>
<organism evidence="3 4">
    <name type="scientific">Periconia digitata</name>
    <dbReference type="NCBI Taxonomy" id="1303443"/>
    <lineage>
        <taxon>Eukaryota</taxon>
        <taxon>Fungi</taxon>
        <taxon>Dikarya</taxon>
        <taxon>Ascomycota</taxon>
        <taxon>Pezizomycotina</taxon>
        <taxon>Dothideomycetes</taxon>
        <taxon>Pleosporomycetidae</taxon>
        <taxon>Pleosporales</taxon>
        <taxon>Massarineae</taxon>
        <taxon>Periconiaceae</taxon>
        <taxon>Periconia</taxon>
    </lineage>
</organism>
<evidence type="ECO:0000313" key="4">
    <source>
        <dbReference type="Proteomes" id="UP001152607"/>
    </source>
</evidence>
<evidence type="ECO:0000313" key="3">
    <source>
        <dbReference type="EMBL" id="CAI6339256.1"/>
    </source>
</evidence>
<accession>A0A9W4UN63</accession>
<dbReference type="PANTHER" id="PTHR35043">
    <property type="entry name" value="TRANSCRIPTION FACTOR DOMAIN-CONTAINING PROTEIN"/>
    <property type="match status" value="1"/>
</dbReference>
<dbReference type="EMBL" id="CAOQHR010000009">
    <property type="protein sequence ID" value="CAI6339256.1"/>
    <property type="molecule type" value="Genomic_DNA"/>
</dbReference>
<feature type="transmembrane region" description="Helical" evidence="1">
    <location>
        <begin position="79"/>
        <end position="99"/>
    </location>
</feature>
<dbReference type="PANTHER" id="PTHR35043:SF7">
    <property type="entry name" value="TRANSCRIPTION FACTOR DOMAIN-CONTAINING PROTEIN"/>
    <property type="match status" value="1"/>
</dbReference>
<keyword evidence="1" id="KW-0472">Membrane</keyword>
<feature type="transmembrane region" description="Helical" evidence="1">
    <location>
        <begin position="551"/>
        <end position="574"/>
    </location>
</feature>
<dbReference type="AlphaFoldDB" id="A0A9W4UN63"/>
<reference evidence="3" key="1">
    <citation type="submission" date="2023-01" db="EMBL/GenBank/DDBJ databases">
        <authorList>
            <person name="Van Ghelder C."/>
            <person name="Rancurel C."/>
        </authorList>
    </citation>
    <scope>NUCLEOTIDE SEQUENCE</scope>
    <source>
        <strain evidence="3">CNCM I-4278</strain>
    </source>
</reference>
<gene>
    <name evidence="3" type="ORF">PDIGIT_LOCUS12408</name>
</gene>
<comment type="caution">
    <text evidence="3">The sequence shown here is derived from an EMBL/GenBank/DDBJ whole genome shotgun (WGS) entry which is preliminary data.</text>
</comment>
<keyword evidence="2" id="KW-0732">Signal</keyword>
<keyword evidence="4" id="KW-1185">Reference proteome</keyword>
<protein>
    <submittedName>
        <fullName evidence="3">Uncharacterized protein</fullName>
    </submittedName>
</protein>